<comment type="caution">
    <text evidence="1">The sequence shown here is derived from an EMBL/GenBank/DDBJ whole genome shotgun (WGS) entry which is preliminary data.</text>
</comment>
<dbReference type="EMBL" id="WIXE01001750">
    <property type="protein sequence ID" value="KAK5985432.1"/>
    <property type="molecule type" value="Genomic_DNA"/>
</dbReference>
<sequence length="58" mass="6743">MLRRFFTGKRNPNDKYMVRDCGIFSNEEAHSFTFILFKNLLRVEGPQDKSFIGVGKGE</sequence>
<dbReference type="AlphaFoldDB" id="A0AAN8FVJ7"/>
<reference evidence="1 2" key="1">
    <citation type="submission" date="2019-10" db="EMBL/GenBank/DDBJ databases">
        <title>Assembly and Annotation for the nematode Trichostrongylus colubriformis.</title>
        <authorList>
            <person name="Martin J."/>
        </authorList>
    </citation>
    <scope>NUCLEOTIDE SEQUENCE [LARGE SCALE GENOMIC DNA]</scope>
    <source>
        <strain evidence="1">G859</strain>
        <tissue evidence="1">Whole worm</tissue>
    </source>
</reference>
<name>A0AAN8FVJ7_TRICO</name>
<keyword evidence="2" id="KW-1185">Reference proteome</keyword>
<dbReference type="Proteomes" id="UP001331761">
    <property type="component" value="Unassembled WGS sequence"/>
</dbReference>
<evidence type="ECO:0000313" key="2">
    <source>
        <dbReference type="Proteomes" id="UP001331761"/>
    </source>
</evidence>
<feature type="non-terminal residue" evidence="1">
    <location>
        <position position="58"/>
    </location>
</feature>
<organism evidence="1 2">
    <name type="scientific">Trichostrongylus colubriformis</name>
    <name type="common">Black scour worm</name>
    <dbReference type="NCBI Taxonomy" id="6319"/>
    <lineage>
        <taxon>Eukaryota</taxon>
        <taxon>Metazoa</taxon>
        <taxon>Ecdysozoa</taxon>
        <taxon>Nematoda</taxon>
        <taxon>Chromadorea</taxon>
        <taxon>Rhabditida</taxon>
        <taxon>Rhabditina</taxon>
        <taxon>Rhabditomorpha</taxon>
        <taxon>Strongyloidea</taxon>
        <taxon>Trichostrongylidae</taxon>
        <taxon>Trichostrongylus</taxon>
    </lineage>
</organism>
<proteinExistence type="predicted"/>
<evidence type="ECO:0000313" key="1">
    <source>
        <dbReference type="EMBL" id="KAK5985432.1"/>
    </source>
</evidence>
<gene>
    <name evidence="1" type="ORF">GCK32_019155</name>
</gene>
<accession>A0AAN8FVJ7</accession>
<protein>
    <submittedName>
        <fullName evidence="1">Uncharacterized protein</fullName>
    </submittedName>
</protein>